<organism evidence="6 7">
    <name type="scientific">Polaribacter aestuariivivens</name>
    <dbReference type="NCBI Taxonomy" id="2304626"/>
    <lineage>
        <taxon>Bacteria</taxon>
        <taxon>Pseudomonadati</taxon>
        <taxon>Bacteroidota</taxon>
        <taxon>Flavobacteriia</taxon>
        <taxon>Flavobacteriales</taxon>
        <taxon>Flavobacteriaceae</taxon>
    </lineage>
</organism>
<protein>
    <submittedName>
        <fullName evidence="6">Arylsulfatase</fullName>
    </submittedName>
</protein>
<evidence type="ECO:0000259" key="5">
    <source>
        <dbReference type="Pfam" id="PF00884"/>
    </source>
</evidence>
<dbReference type="SUPFAM" id="SSF53649">
    <property type="entry name" value="Alkaline phosphatase-like"/>
    <property type="match status" value="1"/>
</dbReference>
<dbReference type="InterPro" id="IPR000917">
    <property type="entry name" value="Sulfatase_N"/>
</dbReference>
<dbReference type="PROSITE" id="PS00149">
    <property type="entry name" value="SULFATASE_2"/>
    <property type="match status" value="1"/>
</dbReference>
<comment type="caution">
    <text evidence="6">The sequence shown here is derived from an EMBL/GenBank/DDBJ whole genome shotgun (WGS) entry which is preliminary data.</text>
</comment>
<feature type="domain" description="Sulfatase N-terminal" evidence="5">
    <location>
        <begin position="33"/>
        <end position="423"/>
    </location>
</feature>
<dbReference type="Pfam" id="PF00884">
    <property type="entry name" value="Sulfatase"/>
    <property type="match status" value="1"/>
</dbReference>
<keyword evidence="2" id="KW-0479">Metal-binding</keyword>
<dbReference type="FunFam" id="3.40.720.10:FF:000047">
    <property type="entry name" value="Arylsulfatase"/>
    <property type="match status" value="1"/>
</dbReference>
<dbReference type="Gene3D" id="3.40.720.10">
    <property type="entry name" value="Alkaline Phosphatase, subunit A"/>
    <property type="match status" value="1"/>
</dbReference>
<keyword evidence="4" id="KW-0106">Calcium</keyword>
<dbReference type="AlphaFoldDB" id="A0A5S3NC98"/>
<dbReference type="InterPro" id="IPR017850">
    <property type="entry name" value="Alkaline_phosphatase_core_sf"/>
</dbReference>
<dbReference type="InterPro" id="IPR050738">
    <property type="entry name" value="Sulfatase"/>
</dbReference>
<evidence type="ECO:0000256" key="1">
    <source>
        <dbReference type="ARBA" id="ARBA00008779"/>
    </source>
</evidence>
<gene>
    <name evidence="6" type="ORF">FDT66_01215</name>
</gene>
<dbReference type="PANTHER" id="PTHR42693:SF53">
    <property type="entry name" value="ENDO-4-O-SULFATASE"/>
    <property type="match status" value="1"/>
</dbReference>
<dbReference type="OrthoDB" id="9803751at2"/>
<accession>A0A5S3NC98</accession>
<dbReference type="GO" id="GO:0004065">
    <property type="term" value="F:arylsulfatase activity"/>
    <property type="evidence" value="ECO:0007669"/>
    <property type="project" value="TreeGrafter"/>
</dbReference>
<name>A0A5S3NC98_9FLAO</name>
<proteinExistence type="inferred from homology"/>
<comment type="similarity">
    <text evidence="1">Belongs to the sulfatase family.</text>
</comment>
<sequence>MKLNQLSFILFLGIIITFNSCQQKEKTIEKSKPNIIVILADDMGFSDIGSYGGEIETPNLDALANNGIRYTQFYNTSRCCPTRASLLTGLYPHQTGLGWMTKVDLGNPGYTAELNNNCVTVAEALKNSGYSTYVSGKWHVNKDDESDQDSPNHNWPLQRGFDGFFGILKGASDYFNPDNLYAGNTHIQPDEDFYFTDAVNDASSNFIEKHIEEKNNPFFMYVAHIAPHWPIQAKPEDIKKYEGKYMEGWDVLRKKRYDKMKELGVIDENVKLSEKDKDIADWDSLSQAEKIDMDKRMAIYAAQIDCMDQGIGRIISTLKKHNQFENTLILFLSDNGGCLQPVSRGESKELEDLGTEKSFESYRKAWANVSNTPFRNYKKWEHEGGVSTPLIAHWPKGIKEKGTLKSQMGHVIDFMPTILELAEVEYPKTYKENKITPLEGESLVATFNGDKTHNRAIYFEHTGARGMRDGDWKLVSLNMQQYPYFKDWELYNLKEDRAETNNLATKYPEKIEQLSKKWYAWAERTNVLPIDGRGWYQKINNPEGVKTTESK</sequence>
<keyword evidence="7" id="KW-1185">Reference proteome</keyword>
<dbReference type="RefSeq" id="WP_138534327.1">
    <property type="nucleotide sequence ID" value="NZ_VANR01000001.1"/>
</dbReference>
<dbReference type="Gene3D" id="3.30.1120.10">
    <property type="match status" value="1"/>
</dbReference>
<dbReference type="PANTHER" id="PTHR42693">
    <property type="entry name" value="ARYLSULFATASE FAMILY MEMBER"/>
    <property type="match status" value="1"/>
</dbReference>
<evidence type="ECO:0000313" key="6">
    <source>
        <dbReference type="EMBL" id="TMM32114.1"/>
    </source>
</evidence>
<dbReference type="Proteomes" id="UP000307140">
    <property type="component" value="Unassembled WGS sequence"/>
</dbReference>
<dbReference type="InterPro" id="IPR024607">
    <property type="entry name" value="Sulfatase_CS"/>
</dbReference>
<dbReference type="CDD" id="cd16025">
    <property type="entry name" value="PAS_like"/>
    <property type="match status" value="1"/>
</dbReference>
<evidence type="ECO:0000256" key="2">
    <source>
        <dbReference type="ARBA" id="ARBA00022723"/>
    </source>
</evidence>
<evidence type="ECO:0000256" key="3">
    <source>
        <dbReference type="ARBA" id="ARBA00022801"/>
    </source>
</evidence>
<reference evidence="6 7" key="1">
    <citation type="submission" date="2019-05" db="EMBL/GenBank/DDBJ databases">
        <title>Polaribacter aestuariivivens sp. nov., isolated from a tidal flat.</title>
        <authorList>
            <person name="Yoon J.-H."/>
        </authorList>
    </citation>
    <scope>NUCLEOTIDE SEQUENCE [LARGE SCALE GENOMIC DNA]</scope>
    <source>
        <strain evidence="6 7">DBTF-3</strain>
    </source>
</reference>
<keyword evidence="3" id="KW-0378">Hydrolase</keyword>
<evidence type="ECO:0000256" key="4">
    <source>
        <dbReference type="ARBA" id="ARBA00022837"/>
    </source>
</evidence>
<dbReference type="GO" id="GO:0046872">
    <property type="term" value="F:metal ion binding"/>
    <property type="evidence" value="ECO:0007669"/>
    <property type="project" value="UniProtKB-KW"/>
</dbReference>
<dbReference type="EMBL" id="VANR01000001">
    <property type="protein sequence ID" value="TMM32114.1"/>
    <property type="molecule type" value="Genomic_DNA"/>
</dbReference>
<evidence type="ECO:0000313" key="7">
    <source>
        <dbReference type="Proteomes" id="UP000307140"/>
    </source>
</evidence>